<evidence type="ECO:0000256" key="1">
    <source>
        <dbReference type="ARBA" id="ARBA00004167"/>
    </source>
</evidence>
<dbReference type="InterPro" id="IPR023353">
    <property type="entry name" value="LemA-like_dom_sf"/>
</dbReference>
<proteinExistence type="inferred from homology"/>
<keyword evidence="4 6" id="KW-1133">Transmembrane helix</keyword>
<accession>A0A084U3J2</accession>
<dbReference type="RefSeq" id="WP_004025146.1">
    <property type="nucleotide sequence ID" value="NZ_AWQU01000079.1"/>
</dbReference>
<organism evidence="7 8">
    <name type="scientific">Malacoplasma iowae DK-CPA</name>
    <dbReference type="NCBI Taxonomy" id="1394179"/>
    <lineage>
        <taxon>Bacteria</taxon>
        <taxon>Bacillati</taxon>
        <taxon>Mycoplasmatota</taxon>
        <taxon>Mycoplasmoidales</taxon>
        <taxon>Mycoplasmoidaceae</taxon>
        <taxon>Malacoplasma</taxon>
    </lineage>
</organism>
<name>A0A084U3J2_MALIO</name>
<dbReference type="Gene3D" id="1.20.1440.20">
    <property type="entry name" value="LemA-like domain"/>
    <property type="match status" value="1"/>
</dbReference>
<comment type="similarity">
    <text evidence="2">Belongs to the LemA family.</text>
</comment>
<keyword evidence="5 6" id="KW-0472">Membrane</keyword>
<reference evidence="7 8" key="1">
    <citation type="journal article" date="2014" name="PLoS ONE">
        <title>Reduction of Hydrogen Peroxide Accumulation and Toxicity by a Catalase from Mycoplasma iowae.</title>
        <authorList>
            <person name="Pritchard R.E."/>
            <person name="Prassinos A.J."/>
            <person name="Osborne J.D."/>
            <person name="Raviv Z."/>
            <person name="Balish M.F."/>
        </authorList>
    </citation>
    <scope>NUCLEOTIDE SEQUENCE [LARGE SCALE GENOMIC DNA]</scope>
    <source>
        <strain evidence="7 8">DK-CPA</strain>
    </source>
</reference>
<comment type="caution">
    <text evidence="7">The sequence shown here is derived from an EMBL/GenBank/DDBJ whole genome shotgun (WGS) entry which is preliminary data.</text>
</comment>
<keyword evidence="3 6" id="KW-0812">Transmembrane</keyword>
<dbReference type="InterPro" id="IPR007156">
    <property type="entry name" value="MamQ_LemA"/>
</dbReference>
<evidence type="ECO:0000256" key="2">
    <source>
        <dbReference type="ARBA" id="ARBA00008854"/>
    </source>
</evidence>
<dbReference type="SUPFAM" id="SSF140478">
    <property type="entry name" value="LemA-like"/>
    <property type="match status" value="1"/>
</dbReference>
<comment type="subcellular location">
    <subcellularLocation>
        <location evidence="1">Membrane</location>
        <topology evidence="1">Single-pass membrane protein</topology>
    </subcellularLocation>
</comment>
<evidence type="ECO:0000313" key="8">
    <source>
        <dbReference type="Proteomes" id="UP000028523"/>
    </source>
</evidence>
<dbReference type="PANTHER" id="PTHR34478">
    <property type="entry name" value="PROTEIN LEMA"/>
    <property type="match status" value="1"/>
</dbReference>
<dbReference type="GO" id="GO:0016020">
    <property type="term" value="C:membrane"/>
    <property type="evidence" value="ECO:0007669"/>
    <property type="project" value="UniProtKB-SubCell"/>
</dbReference>
<dbReference type="EMBL" id="AWQU01000079">
    <property type="protein sequence ID" value="KFB07528.1"/>
    <property type="molecule type" value="Genomic_DNA"/>
</dbReference>
<evidence type="ECO:0000256" key="4">
    <source>
        <dbReference type="ARBA" id="ARBA00022989"/>
    </source>
</evidence>
<evidence type="ECO:0000313" key="7">
    <source>
        <dbReference type="EMBL" id="KFB07528.1"/>
    </source>
</evidence>
<evidence type="ECO:0000256" key="3">
    <source>
        <dbReference type="ARBA" id="ARBA00022692"/>
    </source>
</evidence>
<feature type="transmembrane region" description="Helical" evidence="6">
    <location>
        <begin position="36"/>
        <end position="63"/>
    </location>
</feature>
<keyword evidence="8" id="KW-1185">Reference proteome</keyword>
<dbReference type="PANTHER" id="PTHR34478:SF1">
    <property type="entry name" value="PROTEIN LEMA"/>
    <property type="match status" value="1"/>
</dbReference>
<evidence type="ECO:0000256" key="6">
    <source>
        <dbReference type="SAM" id="Phobius"/>
    </source>
</evidence>
<sequence length="231" mass="26261">MLIDTRVVQEEQNTTGFEPNVQNQIMVPNPTAGQKFIYALMIIFSCLLVFGFILWPILLFVTWPNKFNKMQMEINNSASVIDVNLQKRKDTLVKLFDETKAHLKFEKETMIKVTELRSMKNASTLEDFNGASKMNGLMESISRDINVSFEAYPNLKSSQIVAELMSSSQYIETEIAASRRLYNQNVTAFNSEIFAFPKMMKAKSMKLHTLPLFSASTEAKKDVDMSGLANI</sequence>
<dbReference type="AlphaFoldDB" id="A0A084U3J2"/>
<dbReference type="Pfam" id="PF04011">
    <property type="entry name" value="LemA"/>
    <property type="match status" value="1"/>
</dbReference>
<evidence type="ECO:0000256" key="5">
    <source>
        <dbReference type="ARBA" id="ARBA00023136"/>
    </source>
</evidence>
<gene>
    <name evidence="7" type="primary">lemA</name>
    <name evidence="7" type="ORF">P271_370</name>
</gene>
<protein>
    <submittedName>
        <fullName evidence="7">Putative conserved protein LemA</fullName>
    </submittedName>
</protein>
<dbReference type="Proteomes" id="UP000028523">
    <property type="component" value="Unassembled WGS sequence"/>
</dbReference>